<dbReference type="eggNOG" id="COG2840">
    <property type="taxonomic scope" value="Bacteria"/>
</dbReference>
<reference evidence="3 4" key="1">
    <citation type="submission" date="2013-07" db="EMBL/GenBank/DDBJ databases">
        <title>Completed genome of Sphingomonas sanxanigenens NX02.</title>
        <authorList>
            <person name="Ma T."/>
            <person name="Huang H."/>
            <person name="Wu M."/>
            <person name="Li X."/>
            <person name="Li G."/>
        </authorList>
    </citation>
    <scope>NUCLEOTIDE SEQUENCE [LARGE SCALE GENOMIC DNA]</scope>
    <source>
        <strain evidence="3 4">NX02</strain>
    </source>
</reference>
<dbReference type="RefSeq" id="WP_025290167.1">
    <property type="nucleotide sequence ID" value="NZ_CP006644.1"/>
</dbReference>
<dbReference type="EMBL" id="CP006644">
    <property type="protein sequence ID" value="AHE51777.1"/>
    <property type="molecule type" value="Genomic_DNA"/>
</dbReference>
<gene>
    <name evidence="3" type="ORF">NX02_00040</name>
</gene>
<evidence type="ECO:0000313" key="3">
    <source>
        <dbReference type="EMBL" id="AHE51777.1"/>
    </source>
</evidence>
<dbReference type="STRING" id="1123269.NX02_00040"/>
<dbReference type="InterPro" id="IPR036063">
    <property type="entry name" value="Smr_dom_sf"/>
</dbReference>
<feature type="region of interest" description="Disordered" evidence="1">
    <location>
        <begin position="18"/>
        <end position="75"/>
    </location>
</feature>
<dbReference type="PROSITE" id="PS50828">
    <property type="entry name" value="SMR"/>
    <property type="match status" value="1"/>
</dbReference>
<feature type="compositionally biased region" description="Low complexity" evidence="1">
    <location>
        <begin position="31"/>
        <end position="47"/>
    </location>
</feature>
<protein>
    <recommendedName>
        <fullName evidence="2">Smr domain-containing protein</fullName>
    </recommendedName>
</protein>
<dbReference type="KEGG" id="ssan:NX02_00040"/>
<dbReference type="Pfam" id="PF01713">
    <property type="entry name" value="Smr"/>
    <property type="match status" value="1"/>
</dbReference>
<name>W0A5M2_9SPHN</name>
<dbReference type="PANTHER" id="PTHR35562:SF2">
    <property type="entry name" value="DNA ENDONUCLEASE SMRA-RELATED"/>
    <property type="match status" value="1"/>
</dbReference>
<dbReference type="Gene3D" id="3.30.1370.110">
    <property type="match status" value="1"/>
</dbReference>
<accession>W0A5M2</accession>
<keyword evidence="4" id="KW-1185">Reference proteome</keyword>
<dbReference type="OrthoDB" id="7165597at2"/>
<evidence type="ECO:0000256" key="1">
    <source>
        <dbReference type="SAM" id="MobiDB-lite"/>
    </source>
</evidence>
<evidence type="ECO:0000313" key="4">
    <source>
        <dbReference type="Proteomes" id="UP000018851"/>
    </source>
</evidence>
<dbReference type="PANTHER" id="PTHR35562">
    <property type="entry name" value="DNA ENDONUCLEASE SMRA-RELATED"/>
    <property type="match status" value="1"/>
</dbReference>
<dbReference type="HOGENOM" id="CLU_055978_2_0_5"/>
<organism evidence="3 4">
    <name type="scientific">Sphingomonas sanxanigenens DSM 19645 = NX02</name>
    <dbReference type="NCBI Taxonomy" id="1123269"/>
    <lineage>
        <taxon>Bacteria</taxon>
        <taxon>Pseudomonadati</taxon>
        <taxon>Pseudomonadota</taxon>
        <taxon>Alphaproteobacteria</taxon>
        <taxon>Sphingomonadales</taxon>
        <taxon>Sphingomonadaceae</taxon>
        <taxon>Sphingomonas</taxon>
    </lineage>
</organism>
<dbReference type="SUPFAM" id="SSF160443">
    <property type="entry name" value="SMR domain-like"/>
    <property type="match status" value="1"/>
</dbReference>
<dbReference type="InterPro" id="IPR002625">
    <property type="entry name" value="Smr_dom"/>
</dbReference>
<dbReference type="Proteomes" id="UP000018851">
    <property type="component" value="Chromosome"/>
</dbReference>
<evidence type="ECO:0000259" key="2">
    <source>
        <dbReference type="PROSITE" id="PS50828"/>
    </source>
</evidence>
<dbReference type="AlphaFoldDB" id="W0A5M2"/>
<feature type="domain" description="Smr" evidence="2">
    <location>
        <begin position="91"/>
        <end position="181"/>
    </location>
</feature>
<feature type="compositionally biased region" description="Pro residues" evidence="1">
    <location>
        <begin position="48"/>
        <end position="68"/>
    </location>
</feature>
<sequence>MSGRRLDAEERALWARVTQSVRPIDPRRARPAIPAVPEAEPAPARRAAPPPARPPAPAVKPVAPPPRPGTTLDAGWDKRLRQGSVAPDRVIDLHGYTVADAHDRLQQGLEEAIASGARLVLLIAGKPRPVVRGGPGVAARGTIRAKLLDWLEVSRHAGAIAAIRAAHPRHGGAGALYLVLRRPKEDRRR</sequence>
<proteinExistence type="predicted"/>
<dbReference type="PATRIC" id="fig|1123269.5.peg.8"/>